<protein>
    <submittedName>
        <fullName evidence="4">MJ0042 family finger-like protein</fullName>
    </submittedName>
</protein>
<dbReference type="NCBIfam" id="TIGR02098">
    <property type="entry name" value="MJ0042_CXXC"/>
    <property type="match status" value="1"/>
</dbReference>
<feature type="transmembrane region" description="Helical" evidence="2">
    <location>
        <begin position="82"/>
        <end position="100"/>
    </location>
</feature>
<dbReference type="InterPro" id="IPR021834">
    <property type="entry name" value="DUF3426"/>
</dbReference>
<dbReference type="Pfam" id="PF13717">
    <property type="entry name" value="Zn_ribbon_4"/>
    <property type="match status" value="1"/>
</dbReference>
<keyword evidence="2" id="KW-0472">Membrane</keyword>
<dbReference type="RefSeq" id="WP_011698285.1">
    <property type="nucleotide sequence ID" value="NC_008554.1"/>
</dbReference>
<proteinExistence type="predicted"/>
<dbReference type="InterPro" id="IPR011723">
    <property type="entry name" value="Znf/thioredoxin_put"/>
</dbReference>
<dbReference type="Pfam" id="PF11906">
    <property type="entry name" value="DUF3426"/>
    <property type="match status" value="1"/>
</dbReference>
<gene>
    <name evidence="4" type="ordered locus">Sfum_1423</name>
</gene>
<dbReference type="STRING" id="335543.Sfum_1423"/>
<dbReference type="InParanoid" id="A0LI62"/>
<evidence type="ECO:0000256" key="1">
    <source>
        <dbReference type="SAM" id="MobiDB-lite"/>
    </source>
</evidence>
<organism evidence="4 5">
    <name type="scientific">Syntrophobacter fumaroxidans (strain DSM 10017 / MPOB)</name>
    <dbReference type="NCBI Taxonomy" id="335543"/>
    <lineage>
        <taxon>Bacteria</taxon>
        <taxon>Pseudomonadati</taxon>
        <taxon>Thermodesulfobacteriota</taxon>
        <taxon>Syntrophobacteria</taxon>
        <taxon>Syntrophobacterales</taxon>
        <taxon>Syntrophobacteraceae</taxon>
        <taxon>Syntrophobacter</taxon>
    </lineage>
</organism>
<dbReference type="Proteomes" id="UP000001784">
    <property type="component" value="Chromosome"/>
</dbReference>
<keyword evidence="2" id="KW-0812">Transmembrane</keyword>
<evidence type="ECO:0000313" key="4">
    <source>
        <dbReference type="EMBL" id="ABK17114.1"/>
    </source>
</evidence>
<accession>A0LI62</accession>
<sequence length="248" mass="27907">MIVVCESCSTKFRLDPTKLKGTRTKVRCSRCGHTFTVERPEEDDLIPSQLTDGESEEDFPVEERPLPAPPPPPVRRFRLRRLVGWFVIALILGGGVYWLTDQQVPPGPGSGRVSKEAEQPNVTISDTLQAYFLQNAHAGQVFVVEGEVTNESKKPVSFVLLEGKLYTTDNQVVQKQRCYSGNIMSREEIARLGLTEIQNRMMNREGKNLKNVRIPASNRVPFMLVFHNLPELATLGDYSVEVVSSKYD</sequence>
<keyword evidence="5" id="KW-1185">Reference proteome</keyword>
<evidence type="ECO:0000313" key="5">
    <source>
        <dbReference type="Proteomes" id="UP000001784"/>
    </source>
</evidence>
<keyword evidence="2" id="KW-1133">Transmembrane helix</keyword>
<name>A0LI62_SYNFM</name>
<dbReference type="EMBL" id="CP000478">
    <property type="protein sequence ID" value="ABK17114.1"/>
    <property type="molecule type" value="Genomic_DNA"/>
</dbReference>
<dbReference type="AlphaFoldDB" id="A0LI62"/>
<dbReference type="HOGENOM" id="CLU_060912_0_0_7"/>
<dbReference type="KEGG" id="sfu:Sfum_1423"/>
<feature type="region of interest" description="Disordered" evidence="1">
    <location>
        <begin position="41"/>
        <end position="68"/>
    </location>
</feature>
<evidence type="ECO:0000259" key="3">
    <source>
        <dbReference type="Pfam" id="PF13717"/>
    </source>
</evidence>
<feature type="domain" description="Zinc finger/thioredoxin putative" evidence="3">
    <location>
        <begin position="1"/>
        <end position="36"/>
    </location>
</feature>
<reference evidence="4 5" key="1">
    <citation type="submission" date="2006-10" db="EMBL/GenBank/DDBJ databases">
        <title>Complete sequence of Syntrophobacter fumaroxidans MPOB.</title>
        <authorList>
            <consortium name="US DOE Joint Genome Institute"/>
            <person name="Copeland A."/>
            <person name="Lucas S."/>
            <person name="Lapidus A."/>
            <person name="Barry K."/>
            <person name="Detter J.C."/>
            <person name="Glavina del Rio T."/>
            <person name="Hammon N."/>
            <person name="Israni S."/>
            <person name="Pitluck S."/>
            <person name="Goltsman E.G."/>
            <person name="Martinez M."/>
            <person name="Schmutz J."/>
            <person name="Larimer F."/>
            <person name="Land M."/>
            <person name="Hauser L."/>
            <person name="Kyrpides N."/>
            <person name="Kim E."/>
            <person name="Boone D.R."/>
            <person name="Brockman F."/>
            <person name="Culley D."/>
            <person name="Ferry J."/>
            <person name="Gunsalus R."/>
            <person name="McInerney M.J."/>
            <person name="Morrison M."/>
            <person name="Plugge C."/>
            <person name="Rohlin L."/>
            <person name="Scholten J."/>
            <person name="Sieber J."/>
            <person name="Stams A.J.M."/>
            <person name="Worm P."/>
            <person name="Henstra A.M."/>
            <person name="Richardson P."/>
        </authorList>
    </citation>
    <scope>NUCLEOTIDE SEQUENCE [LARGE SCALE GENOMIC DNA]</scope>
    <source>
        <strain evidence="5">DSM 10017 / MPOB</strain>
    </source>
</reference>
<dbReference type="eggNOG" id="ENOG5031BGX">
    <property type="taxonomic scope" value="Bacteria"/>
</dbReference>
<evidence type="ECO:0000256" key="2">
    <source>
        <dbReference type="SAM" id="Phobius"/>
    </source>
</evidence>